<dbReference type="PRINTS" id="PR01100">
    <property type="entry name" value="SHIKIMTKNASE"/>
</dbReference>
<dbReference type="Pfam" id="PF01202">
    <property type="entry name" value="SKI"/>
    <property type="match status" value="1"/>
</dbReference>
<dbReference type="AlphaFoldDB" id="A0A1I4W1L1"/>
<sequence>MREVVRIALVGYRATGKTTLGALVARRINWSFVDMDEMLTGRFGMSISSWVSKHGWDSFRKQESALLQELSQKRNLVVATGGGIVEDPKNRTLLRNAFFVFWLRAQPREISRRLVNDSSSTNNRPSLTGMGITEEVETVLKRREPFYRSVAHAVIDTDDSDPTGLADRVIELINHFSTQFRR</sequence>
<evidence type="ECO:0000256" key="1">
    <source>
        <dbReference type="ARBA" id="ARBA00004842"/>
    </source>
</evidence>
<dbReference type="InterPro" id="IPR000623">
    <property type="entry name" value="Shikimate_kinase/TSH1"/>
</dbReference>
<name>A0A1I4W1L1_9BACT</name>
<evidence type="ECO:0000256" key="2">
    <source>
        <dbReference type="ARBA" id="ARBA00006997"/>
    </source>
</evidence>
<reference evidence="12 13" key="1">
    <citation type="submission" date="2016-10" db="EMBL/GenBank/DDBJ databases">
        <authorList>
            <person name="de Groot N.N."/>
        </authorList>
    </citation>
    <scope>NUCLEOTIDE SEQUENCE [LARGE SCALE GENOMIC DNA]</scope>
    <source>
        <strain evidence="12 13">DSM 9990</strain>
    </source>
</reference>
<evidence type="ECO:0000256" key="3">
    <source>
        <dbReference type="ARBA" id="ARBA00012154"/>
    </source>
</evidence>
<dbReference type="Proteomes" id="UP000199611">
    <property type="component" value="Unassembled WGS sequence"/>
</dbReference>
<feature type="binding site" evidence="11">
    <location>
        <position position="124"/>
    </location>
    <ligand>
        <name>ATP</name>
        <dbReference type="ChEBI" id="CHEBI:30616"/>
    </ligand>
</feature>
<keyword evidence="5 11" id="KW-0808">Transferase</keyword>
<dbReference type="InterPro" id="IPR031322">
    <property type="entry name" value="Shikimate/glucono_kinase"/>
</dbReference>
<gene>
    <name evidence="11" type="primary">aroK</name>
    <name evidence="12" type="ORF">SAMN05660836_02553</name>
</gene>
<dbReference type="Gene3D" id="3.40.50.300">
    <property type="entry name" value="P-loop containing nucleotide triphosphate hydrolases"/>
    <property type="match status" value="1"/>
</dbReference>
<dbReference type="InterPro" id="IPR027417">
    <property type="entry name" value="P-loop_NTPase"/>
</dbReference>
<keyword evidence="9 11" id="KW-0057">Aromatic amino acid biosynthesis</keyword>
<keyword evidence="13" id="KW-1185">Reference proteome</keyword>
<comment type="similarity">
    <text evidence="2 11">Belongs to the shikimate kinase family.</text>
</comment>
<dbReference type="STRING" id="39841.SAMN05660836_02553"/>
<evidence type="ECO:0000256" key="5">
    <source>
        <dbReference type="ARBA" id="ARBA00022679"/>
    </source>
</evidence>
<dbReference type="EC" id="2.7.1.71" evidence="3 11"/>
<feature type="binding site" evidence="11">
    <location>
        <position position="36"/>
    </location>
    <ligand>
        <name>substrate</name>
    </ligand>
</feature>
<dbReference type="SUPFAM" id="SSF52540">
    <property type="entry name" value="P-loop containing nucleoside triphosphate hydrolases"/>
    <property type="match status" value="1"/>
</dbReference>
<evidence type="ECO:0000256" key="10">
    <source>
        <dbReference type="ARBA" id="ARBA00048567"/>
    </source>
</evidence>
<evidence type="ECO:0000256" key="11">
    <source>
        <dbReference type="HAMAP-Rule" id="MF_00109"/>
    </source>
</evidence>
<evidence type="ECO:0000256" key="8">
    <source>
        <dbReference type="ARBA" id="ARBA00022840"/>
    </source>
</evidence>
<dbReference type="GO" id="GO:0004765">
    <property type="term" value="F:shikimate kinase activity"/>
    <property type="evidence" value="ECO:0007669"/>
    <property type="project" value="UniProtKB-UniRule"/>
</dbReference>
<keyword evidence="11" id="KW-0460">Magnesium</keyword>
<dbReference type="EMBL" id="FOUU01000013">
    <property type="protein sequence ID" value="SFN07362.1"/>
    <property type="molecule type" value="Genomic_DNA"/>
</dbReference>
<keyword evidence="6 11" id="KW-0547">Nucleotide-binding</keyword>
<dbReference type="GO" id="GO:0009423">
    <property type="term" value="P:chorismate biosynthetic process"/>
    <property type="evidence" value="ECO:0007669"/>
    <property type="project" value="UniProtKB-UniRule"/>
</dbReference>
<dbReference type="PANTHER" id="PTHR21087">
    <property type="entry name" value="SHIKIMATE KINASE"/>
    <property type="match status" value="1"/>
</dbReference>
<protein>
    <recommendedName>
        <fullName evidence="3 11">Shikimate kinase</fullName>
        <shortName evidence="11">SK</shortName>
        <ecNumber evidence="3 11">2.7.1.71</ecNumber>
    </recommendedName>
</protein>
<evidence type="ECO:0000313" key="13">
    <source>
        <dbReference type="Proteomes" id="UP000199611"/>
    </source>
</evidence>
<evidence type="ECO:0000256" key="6">
    <source>
        <dbReference type="ARBA" id="ARBA00022741"/>
    </source>
</evidence>
<dbReference type="GO" id="GO:0005829">
    <property type="term" value="C:cytosol"/>
    <property type="evidence" value="ECO:0007669"/>
    <property type="project" value="TreeGrafter"/>
</dbReference>
<dbReference type="GO" id="GO:0009073">
    <property type="term" value="P:aromatic amino acid family biosynthetic process"/>
    <property type="evidence" value="ECO:0007669"/>
    <property type="project" value="UniProtKB-KW"/>
</dbReference>
<proteinExistence type="inferred from homology"/>
<keyword evidence="7 11" id="KW-0418">Kinase</keyword>
<dbReference type="CDD" id="cd00464">
    <property type="entry name" value="SK"/>
    <property type="match status" value="1"/>
</dbReference>
<evidence type="ECO:0000256" key="9">
    <source>
        <dbReference type="ARBA" id="ARBA00023141"/>
    </source>
</evidence>
<feature type="binding site" evidence="11">
    <location>
        <position position="143"/>
    </location>
    <ligand>
        <name>substrate</name>
    </ligand>
</feature>
<evidence type="ECO:0000256" key="7">
    <source>
        <dbReference type="ARBA" id="ARBA00022777"/>
    </source>
</evidence>
<comment type="subunit">
    <text evidence="11">Monomer.</text>
</comment>
<comment type="caution">
    <text evidence="11">Lacks conserved residue(s) required for the propagation of feature annotation.</text>
</comment>
<dbReference type="PROSITE" id="PS01128">
    <property type="entry name" value="SHIKIMATE_KINASE"/>
    <property type="match status" value="1"/>
</dbReference>
<evidence type="ECO:0000313" key="12">
    <source>
        <dbReference type="EMBL" id="SFN07362.1"/>
    </source>
</evidence>
<dbReference type="RefSeq" id="WP_177193656.1">
    <property type="nucleotide sequence ID" value="NZ_FOUU01000013.1"/>
</dbReference>
<dbReference type="GO" id="GO:0005524">
    <property type="term" value="F:ATP binding"/>
    <property type="evidence" value="ECO:0007669"/>
    <property type="project" value="UniProtKB-UniRule"/>
</dbReference>
<keyword evidence="8 11" id="KW-0067">ATP-binding</keyword>
<evidence type="ECO:0000256" key="4">
    <source>
        <dbReference type="ARBA" id="ARBA00022605"/>
    </source>
</evidence>
<comment type="cofactor">
    <cofactor evidence="11">
        <name>Mg(2+)</name>
        <dbReference type="ChEBI" id="CHEBI:18420"/>
    </cofactor>
    <text evidence="11">Binds 1 Mg(2+) ion per subunit.</text>
</comment>
<feature type="binding site" evidence="11">
    <location>
        <position position="18"/>
    </location>
    <ligand>
        <name>Mg(2+)</name>
        <dbReference type="ChEBI" id="CHEBI:18420"/>
    </ligand>
</feature>
<dbReference type="GO" id="GO:0000287">
    <property type="term" value="F:magnesium ion binding"/>
    <property type="evidence" value="ECO:0007669"/>
    <property type="project" value="UniProtKB-UniRule"/>
</dbReference>
<dbReference type="InterPro" id="IPR023000">
    <property type="entry name" value="Shikimate_kinase_CS"/>
</dbReference>
<comment type="pathway">
    <text evidence="1 11">Metabolic intermediate biosynthesis; chorismate biosynthesis; chorismate from D-erythrose 4-phosphate and phosphoenolpyruvate: step 5/7.</text>
</comment>
<keyword evidence="11" id="KW-0479">Metal-binding</keyword>
<dbReference type="GO" id="GO:0008652">
    <property type="term" value="P:amino acid biosynthetic process"/>
    <property type="evidence" value="ECO:0007669"/>
    <property type="project" value="UniProtKB-KW"/>
</dbReference>
<comment type="function">
    <text evidence="11">Catalyzes the specific phosphorylation of the 3-hydroxyl group of shikimic acid using ATP as a cosubstrate.</text>
</comment>
<dbReference type="HAMAP" id="MF_00109">
    <property type="entry name" value="Shikimate_kinase"/>
    <property type="match status" value="1"/>
</dbReference>
<keyword evidence="11" id="KW-0963">Cytoplasm</keyword>
<dbReference type="UniPathway" id="UPA00053">
    <property type="reaction ID" value="UER00088"/>
</dbReference>
<feature type="binding site" evidence="11">
    <location>
        <begin position="14"/>
        <end position="19"/>
    </location>
    <ligand>
        <name>ATP</name>
        <dbReference type="ChEBI" id="CHEBI:30616"/>
    </ligand>
</feature>
<dbReference type="PANTHER" id="PTHR21087:SF16">
    <property type="entry name" value="SHIKIMATE KINASE 1, CHLOROPLASTIC"/>
    <property type="match status" value="1"/>
</dbReference>
<feature type="binding site" evidence="11">
    <location>
        <position position="60"/>
    </location>
    <ligand>
        <name>substrate</name>
    </ligand>
</feature>
<comment type="subcellular location">
    <subcellularLocation>
        <location evidence="11">Cytoplasm</location>
    </subcellularLocation>
</comment>
<organism evidence="12 13">
    <name type="scientific">Thermodesulforhabdus norvegica</name>
    <dbReference type="NCBI Taxonomy" id="39841"/>
    <lineage>
        <taxon>Bacteria</taxon>
        <taxon>Pseudomonadati</taxon>
        <taxon>Thermodesulfobacteriota</taxon>
        <taxon>Syntrophobacteria</taxon>
        <taxon>Syntrophobacterales</taxon>
        <taxon>Thermodesulforhabdaceae</taxon>
        <taxon>Thermodesulforhabdus</taxon>
    </lineage>
</organism>
<accession>A0A1I4W1L1</accession>
<comment type="catalytic activity">
    <reaction evidence="10 11">
        <text>shikimate + ATP = 3-phosphoshikimate + ADP + H(+)</text>
        <dbReference type="Rhea" id="RHEA:13121"/>
        <dbReference type="ChEBI" id="CHEBI:15378"/>
        <dbReference type="ChEBI" id="CHEBI:30616"/>
        <dbReference type="ChEBI" id="CHEBI:36208"/>
        <dbReference type="ChEBI" id="CHEBI:145989"/>
        <dbReference type="ChEBI" id="CHEBI:456216"/>
        <dbReference type="EC" id="2.7.1.71"/>
    </reaction>
</comment>
<keyword evidence="4 11" id="KW-0028">Amino-acid biosynthesis</keyword>
<feature type="binding site" evidence="11">
    <location>
        <position position="82"/>
    </location>
    <ligand>
        <name>substrate</name>
    </ligand>
</feature>